<evidence type="ECO:0000313" key="6">
    <source>
        <dbReference type="EMBL" id="ANQ13370.1"/>
    </source>
</evidence>
<dbReference type="PANTHER" id="PTHR30537">
    <property type="entry name" value="HTH-TYPE TRANSCRIPTIONAL REGULATOR"/>
    <property type="match status" value="1"/>
</dbReference>
<dbReference type="KEGG" id="vna:PN96_01785"/>
<dbReference type="Proteomes" id="UP000092741">
    <property type="component" value="Chromosome 1"/>
</dbReference>
<dbReference type="GO" id="GO:0003700">
    <property type="term" value="F:DNA-binding transcription factor activity"/>
    <property type="evidence" value="ECO:0007669"/>
    <property type="project" value="InterPro"/>
</dbReference>
<dbReference type="Gene3D" id="1.10.10.10">
    <property type="entry name" value="Winged helix-like DNA-binding domain superfamily/Winged helix DNA-binding domain"/>
    <property type="match status" value="1"/>
</dbReference>
<keyword evidence="4" id="KW-0804">Transcription</keyword>
<evidence type="ECO:0000256" key="4">
    <source>
        <dbReference type="ARBA" id="ARBA00023163"/>
    </source>
</evidence>
<dbReference type="FunFam" id="1.10.10.10:FF:000001">
    <property type="entry name" value="LysR family transcriptional regulator"/>
    <property type="match status" value="1"/>
</dbReference>
<feature type="domain" description="HTH lysR-type" evidence="5">
    <location>
        <begin position="6"/>
        <end position="63"/>
    </location>
</feature>
<dbReference type="GeneID" id="70911505"/>
<dbReference type="GO" id="GO:0043565">
    <property type="term" value="F:sequence-specific DNA binding"/>
    <property type="evidence" value="ECO:0007669"/>
    <property type="project" value="TreeGrafter"/>
</dbReference>
<dbReference type="InterPro" id="IPR036390">
    <property type="entry name" value="WH_DNA-bd_sf"/>
</dbReference>
<dbReference type="PRINTS" id="PR00039">
    <property type="entry name" value="HTHLYSR"/>
</dbReference>
<dbReference type="InterPro" id="IPR036388">
    <property type="entry name" value="WH-like_DNA-bd_sf"/>
</dbReference>
<keyword evidence="7" id="KW-1185">Reference proteome</keyword>
<dbReference type="InterPro" id="IPR058163">
    <property type="entry name" value="LysR-type_TF_proteobact-type"/>
</dbReference>
<keyword evidence="3" id="KW-0238">DNA-binding</keyword>
<dbReference type="EMBL" id="CP016345">
    <property type="protein sequence ID" value="ANQ13370.1"/>
    <property type="molecule type" value="Genomic_DNA"/>
</dbReference>
<sequence length="308" mass="35353">MKDRMPPLQGLYYFFIAAKEGSFKSAAKNLFVTPAAISQQIRQLEEFLGTDLFVRQHRKILLTPQGELLFAQAERGFSHIQQGVRLINQDPNPNQLSISTLPSFAHHWLVPKITAFRQRHPELSLLLEPTNELVSFQDSQIDLCVRYGSGNYPNLESQWLMDEAFYPACHPVYQKEHSIYNIEDLSKAELIEDLWPDLDWNMWLERLGQHAAKPALKYSGSHLVLEAALSLQGVALVKHSLAYQYFRTGKLVRIGDIAIKPKFAYYLCAPKGYLQRPKAQQFAKWLKAEIDSFEKSVNRDFKTIALSD</sequence>
<dbReference type="SUPFAM" id="SSF46785">
    <property type="entry name" value="Winged helix' DNA-binding domain"/>
    <property type="match status" value="1"/>
</dbReference>
<dbReference type="PROSITE" id="PS50931">
    <property type="entry name" value="HTH_LYSR"/>
    <property type="match status" value="1"/>
</dbReference>
<organism evidence="6 7">
    <name type="scientific">Vibrio natriegens NBRC 15636 = ATCC 14048 = DSM 759</name>
    <dbReference type="NCBI Taxonomy" id="1219067"/>
    <lineage>
        <taxon>Bacteria</taxon>
        <taxon>Pseudomonadati</taxon>
        <taxon>Pseudomonadota</taxon>
        <taxon>Gammaproteobacteria</taxon>
        <taxon>Vibrionales</taxon>
        <taxon>Vibrionaceae</taxon>
        <taxon>Vibrio</taxon>
    </lineage>
</organism>
<protein>
    <submittedName>
        <fullName evidence="6">Transcriptional regulator</fullName>
    </submittedName>
</protein>
<comment type="similarity">
    <text evidence="1">Belongs to the LysR transcriptional regulatory family.</text>
</comment>
<evidence type="ECO:0000313" key="7">
    <source>
        <dbReference type="Proteomes" id="UP000092741"/>
    </source>
</evidence>
<dbReference type="InterPro" id="IPR005119">
    <property type="entry name" value="LysR_subst-bd"/>
</dbReference>
<evidence type="ECO:0000256" key="1">
    <source>
        <dbReference type="ARBA" id="ARBA00009437"/>
    </source>
</evidence>
<reference evidence="6 7" key="1">
    <citation type="submission" date="2016-07" db="EMBL/GenBank/DDBJ databases">
        <title>Developing Vibrio natriegens as a novel, fast-growing host for biotechnology.</title>
        <authorList>
            <person name="Weinstock M.T."/>
            <person name="Hesek E.D."/>
            <person name="Wilson C.M."/>
            <person name="Gibson D.G."/>
        </authorList>
    </citation>
    <scope>NUCLEOTIDE SEQUENCE [LARGE SCALE GENOMIC DNA]</scope>
    <source>
        <strain evidence="6 7">ATCC 14048</strain>
    </source>
</reference>
<gene>
    <name evidence="6" type="ORF">BA890_11490</name>
</gene>
<evidence type="ECO:0000256" key="3">
    <source>
        <dbReference type="ARBA" id="ARBA00023125"/>
    </source>
</evidence>
<dbReference type="InterPro" id="IPR000847">
    <property type="entry name" value="LysR_HTH_N"/>
</dbReference>
<dbReference type="Pfam" id="PF00126">
    <property type="entry name" value="HTH_1"/>
    <property type="match status" value="1"/>
</dbReference>
<dbReference type="RefSeq" id="WP_020334465.1">
    <property type="nucleotide sequence ID" value="NZ_ATFJ01000022.1"/>
</dbReference>
<dbReference type="CDD" id="cd08432">
    <property type="entry name" value="PBP2_GcdR_TrpI_HvrB_AmpR_like"/>
    <property type="match status" value="1"/>
</dbReference>
<dbReference type="Gene3D" id="3.40.190.10">
    <property type="entry name" value="Periplasmic binding protein-like II"/>
    <property type="match status" value="2"/>
</dbReference>
<dbReference type="Pfam" id="PF03466">
    <property type="entry name" value="LysR_substrate"/>
    <property type="match status" value="1"/>
</dbReference>
<proteinExistence type="inferred from homology"/>
<dbReference type="SUPFAM" id="SSF53850">
    <property type="entry name" value="Periplasmic binding protein-like II"/>
    <property type="match status" value="1"/>
</dbReference>
<accession>A0AAN1CX88</accession>
<dbReference type="PANTHER" id="PTHR30537:SF74">
    <property type="entry name" value="HTH-TYPE TRANSCRIPTIONAL REGULATOR TRPI"/>
    <property type="match status" value="1"/>
</dbReference>
<dbReference type="GO" id="GO:0006351">
    <property type="term" value="P:DNA-templated transcription"/>
    <property type="evidence" value="ECO:0007669"/>
    <property type="project" value="TreeGrafter"/>
</dbReference>
<name>A0AAN1CX88_VIBNA</name>
<dbReference type="AlphaFoldDB" id="A0AAN1CX88"/>
<evidence type="ECO:0000256" key="2">
    <source>
        <dbReference type="ARBA" id="ARBA00023015"/>
    </source>
</evidence>
<keyword evidence="2" id="KW-0805">Transcription regulation</keyword>
<evidence type="ECO:0000259" key="5">
    <source>
        <dbReference type="PROSITE" id="PS50931"/>
    </source>
</evidence>